<comment type="caution">
    <text evidence="3">The sequence shown here is derived from an EMBL/GenBank/DDBJ whole genome shotgun (WGS) entry which is preliminary data.</text>
</comment>
<organism evidence="3 4">
    <name type="scientific">Stakelama pacifica</name>
    <dbReference type="NCBI Taxonomy" id="517720"/>
    <lineage>
        <taxon>Bacteria</taxon>
        <taxon>Pseudomonadati</taxon>
        <taxon>Pseudomonadota</taxon>
        <taxon>Alphaproteobacteria</taxon>
        <taxon>Sphingomonadales</taxon>
        <taxon>Sphingomonadaceae</taxon>
        <taxon>Stakelama</taxon>
    </lineage>
</organism>
<reference evidence="3 4" key="1">
    <citation type="submission" date="2019-03" db="EMBL/GenBank/DDBJ databases">
        <title>Genomic Encyclopedia of Type Strains, Phase IV (KMG-IV): sequencing the most valuable type-strain genomes for metagenomic binning, comparative biology and taxonomic classification.</title>
        <authorList>
            <person name="Goeker M."/>
        </authorList>
    </citation>
    <scope>NUCLEOTIDE SEQUENCE [LARGE SCALE GENOMIC DNA]</scope>
    <source>
        <strain evidence="3 4">DSM 25059</strain>
    </source>
</reference>
<keyword evidence="4" id="KW-1185">Reference proteome</keyword>
<dbReference type="RefSeq" id="WP_133495102.1">
    <property type="nucleotide sequence ID" value="NZ_BMLU01000004.1"/>
</dbReference>
<feature type="domain" description="Toprim" evidence="1">
    <location>
        <begin position="234"/>
        <end position="323"/>
    </location>
</feature>
<dbReference type="Pfam" id="PF23639">
    <property type="entry name" value="DUF7146"/>
    <property type="match status" value="1"/>
</dbReference>
<dbReference type="InterPro" id="IPR006171">
    <property type="entry name" value="TOPRIM_dom"/>
</dbReference>
<dbReference type="Pfam" id="PF13362">
    <property type="entry name" value="Toprim_3"/>
    <property type="match status" value="1"/>
</dbReference>
<evidence type="ECO:0000259" key="2">
    <source>
        <dbReference type="Pfam" id="PF23639"/>
    </source>
</evidence>
<accession>A0A4R6FPG2</accession>
<dbReference type="AlphaFoldDB" id="A0A4R6FPG2"/>
<dbReference type="Proteomes" id="UP000295493">
    <property type="component" value="Unassembled WGS sequence"/>
</dbReference>
<evidence type="ECO:0000313" key="4">
    <source>
        <dbReference type="Proteomes" id="UP000295493"/>
    </source>
</evidence>
<proteinExistence type="predicted"/>
<name>A0A4R6FPG2_9SPHN</name>
<protein>
    <submittedName>
        <fullName evidence="3">Phage/plasmid primase-like uncharacterized protein</fullName>
    </submittedName>
</protein>
<gene>
    <name evidence="3" type="ORF">EV664_10422</name>
</gene>
<evidence type="ECO:0000259" key="1">
    <source>
        <dbReference type="Pfam" id="PF13362"/>
    </source>
</evidence>
<evidence type="ECO:0000313" key="3">
    <source>
        <dbReference type="EMBL" id="TDN83539.1"/>
    </source>
</evidence>
<dbReference type="EMBL" id="SNWD01000004">
    <property type="protein sequence ID" value="TDN83539.1"/>
    <property type="molecule type" value="Genomic_DNA"/>
</dbReference>
<sequence length="346" mass="37625">MAGAASDLSRQLARNAEAVCRHYLAAGHREGRYWIAGDIQGSKGRSLYVRLKGGEHGKGAAGKWTDAATGEHGDLLDLIGSHCGHSLLADTLDEARRFLALPREVPDFDPDEPAAPRGSRKAAQRLFAALRPISGTLAERYLRARGITGLRTERWLRFHPRCWYRPSDGDPPGTANAFPALIAAVTDDDGMITGCHRTWLSPDGSGKAPTATPRRAMGDLLGMGVRFGRATTVMIAGEGLETVLSVRTTAPALPAIATLSSAHLAAIRFPPTLQRLYVARDRDPAGAHALGKLRDRAANAGIEMLDLEPQADDFNTDLQHMGIDRFREFLRTLLRVDDLDRMTLLR</sequence>
<dbReference type="InterPro" id="IPR055570">
    <property type="entry name" value="DUF7146"/>
</dbReference>
<dbReference type="OrthoDB" id="9811157at2"/>
<feature type="domain" description="DUF7146" evidence="2">
    <location>
        <begin position="118"/>
        <end position="227"/>
    </location>
</feature>